<name>A0ABX8V803_9FLAO</name>
<keyword evidence="3" id="KW-0998">Cell outer membrane</keyword>
<evidence type="ECO:0000256" key="4">
    <source>
        <dbReference type="SAM" id="SignalP"/>
    </source>
</evidence>
<evidence type="ECO:0000256" key="3">
    <source>
        <dbReference type="ARBA" id="ARBA00023237"/>
    </source>
</evidence>
<dbReference type="Pfam" id="PF13715">
    <property type="entry name" value="CarbopepD_reg_2"/>
    <property type="match status" value="1"/>
</dbReference>
<dbReference type="Proteomes" id="UP000825381">
    <property type="component" value="Chromosome"/>
</dbReference>
<dbReference type="EMBL" id="CP080429">
    <property type="protein sequence ID" value="QYJ68984.1"/>
    <property type="molecule type" value="Genomic_DNA"/>
</dbReference>
<dbReference type="InterPro" id="IPR013784">
    <property type="entry name" value="Carb-bd-like_fold"/>
</dbReference>
<proteinExistence type="predicted"/>
<dbReference type="RefSeq" id="WP_220641322.1">
    <property type="nucleotide sequence ID" value="NZ_CP080429.1"/>
</dbReference>
<evidence type="ECO:0000313" key="6">
    <source>
        <dbReference type="Proteomes" id="UP000825381"/>
    </source>
</evidence>
<sequence>MKKLVFSLLVVMQVMVAWSQQVTSVKGKVVDSKSQQPLKNVVATMEGTNRTVVTDAEGVFVFENIANGNLTLTIGSTGFVTQTFALEVAEGETVDVGVIALVEDITTEQQLSLITLTENDLGDDNGNSESTAGLLQASRDVFMQAAAFDFGQARFRVRGLDNEYGKTMINGVPMDKIYDGRPQWSNWGGLNDATRNQEFTIGSDASDYTFGSILGTQEINTRASTYRPGSRVSFSGTNTNYSWRAMATHASGMSTSGWAYVVSGSRRWAEEGYFEGSDYSANSLFISVEKKINDKHSIDFTGIYAQNSRGKTSPNTQEITDLAGERYNSYWGWQDGKKRNSRDKDVEEPILMLSHYWQLNENSSLNTNIAYQFGKIANSRLDFNFTRNPDPTYYRNLPSFYTTQHDFNVIGDDGAPVYVGDSQRNLDGAAAVREDFLEDRQIDWDNLYEDNIENGESLAVLYEDRTDDNLFTANSILNSQLTDHIVLNAGITYRNLESHNYQNLIDLLGGSGYLDIDPFLIGDARQSDLNNPNRIVGEGDDFGYNYKLFANVVDAFTQFRFNYGKLDFYVAQNVTWSQYQREGIYRNGNYADNSFGKSEKVDFTNFGFKGGATYKITGRHILGFNALYMGKAPTLRNSLPNARLNNNFVEGLESETIMGADASYIIRAPKLKARFTGYYSKITDATDIGFYFAEGLGVLTADGRQISSNGNAFVSETVTGLDRVNMGVELGLEYQLTSTIKAIAVAAYGQYTYDSNPNVKLNVDNIRSTVDFGRATMKDYKQPGMPQQAYSFELEYRDPHYWWVSASVSYLADSYLDISPLLRTDNFFINDRDPDGFPFPEATEEGAREFLKQERLDPATLINLTGGKSWRISYGKTIGIFATINNVFDFSYKTGGFEQARNANYRQVNQDFAGPTRSFGPKYFYGYGRNFFVNLYYNF</sequence>
<feature type="chain" id="PRO_5047152865" evidence="4">
    <location>
        <begin position="20"/>
        <end position="939"/>
    </location>
</feature>
<accession>A0ABX8V803</accession>
<evidence type="ECO:0000256" key="1">
    <source>
        <dbReference type="ARBA" id="ARBA00004442"/>
    </source>
</evidence>
<evidence type="ECO:0000313" key="5">
    <source>
        <dbReference type="EMBL" id="QYJ68984.1"/>
    </source>
</evidence>
<reference evidence="5 6" key="1">
    <citation type="submission" date="2021-07" db="EMBL/GenBank/DDBJ databases">
        <title>Flavobacterium WSW3-B6 sp.nov, isolated from seaweed.</title>
        <authorList>
            <person name="Muhammad N."/>
            <person name="Ho H."/>
            <person name="Lee Y.-J."/>
            <person name="Nguyen T."/>
            <person name="Ho J."/>
            <person name="Kim S.-G."/>
        </authorList>
    </citation>
    <scope>NUCLEOTIDE SEQUENCE [LARGE SCALE GENOMIC DNA]</scope>
    <source>
        <strain evidence="5 6">WSW3-B6</strain>
    </source>
</reference>
<keyword evidence="5" id="KW-0675">Receptor</keyword>
<feature type="signal peptide" evidence="4">
    <location>
        <begin position="1"/>
        <end position="19"/>
    </location>
</feature>
<keyword evidence="2" id="KW-0472">Membrane</keyword>
<keyword evidence="6" id="KW-1185">Reference proteome</keyword>
<protein>
    <submittedName>
        <fullName evidence="5">TonB-dependent receptor</fullName>
    </submittedName>
</protein>
<dbReference type="Gene3D" id="2.40.170.20">
    <property type="entry name" value="TonB-dependent receptor, beta-barrel domain"/>
    <property type="match status" value="1"/>
</dbReference>
<organism evidence="5 6">
    <name type="scientific">Flavobacterium litorale</name>
    <dbReference type="NCBI Taxonomy" id="2856519"/>
    <lineage>
        <taxon>Bacteria</taxon>
        <taxon>Pseudomonadati</taxon>
        <taxon>Bacteroidota</taxon>
        <taxon>Flavobacteriia</taxon>
        <taxon>Flavobacteriales</taxon>
        <taxon>Flavobacteriaceae</taxon>
        <taxon>Flavobacterium</taxon>
    </lineage>
</organism>
<dbReference type="Gene3D" id="2.60.40.1120">
    <property type="entry name" value="Carboxypeptidase-like, regulatory domain"/>
    <property type="match status" value="1"/>
</dbReference>
<keyword evidence="4" id="KW-0732">Signal</keyword>
<dbReference type="SUPFAM" id="SSF56935">
    <property type="entry name" value="Porins"/>
    <property type="match status" value="1"/>
</dbReference>
<evidence type="ECO:0000256" key="2">
    <source>
        <dbReference type="ARBA" id="ARBA00023136"/>
    </source>
</evidence>
<comment type="subcellular location">
    <subcellularLocation>
        <location evidence="1">Cell outer membrane</location>
    </subcellularLocation>
</comment>
<gene>
    <name evidence="5" type="ORF">K1I41_03610</name>
</gene>
<dbReference type="SUPFAM" id="SSF49452">
    <property type="entry name" value="Starch-binding domain-like"/>
    <property type="match status" value="1"/>
</dbReference>
<dbReference type="InterPro" id="IPR036942">
    <property type="entry name" value="Beta-barrel_TonB_sf"/>
</dbReference>